<evidence type="ECO:0000313" key="2">
    <source>
        <dbReference type="EMBL" id="KKU12337.1"/>
    </source>
</evidence>
<reference evidence="2 3" key="1">
    <citation type="journal article" date="2015" name="Nature">
        <title>rRNA introns, odd ribosomes, and small enigmatic genomes across a large radiation of phyla.</title>
        <authorList>
            <person name="Brown C.T."/>
            <person name="Hug L.A."/>
            <person name="Thomas B.C."/>
            <person name="Sharon I."/>
            <person name="Castelle C.J."/>
            <person name="Singh A."/>
            <person name="Wilkins M.J."/>
            <person name="Williams K.H."/>
            <person name="Banfield J.F."/>
        </authorList>
    </citation>
    <scope>NUCLEOTIDE SEQUENCE [LARGE SCALE GENOMIC DNA]</scope>
</reference>
<keyword evidence="1" id="KW-1133">Transmembrane helix</keyword>
<dbReference type="EMBL" id="LCLG01000002">
    <property type="protein sequence ID" value="KKU12337.1"/>
    <property type="molecule type" value="Genomic_DNA"/>
</dbReference>
<evidence type="ECO:0008006" key="4">
    <source>
        <dbReference type="Google" id="ProtNLM"/>
    </source>
</evidence>
<gene>
    <name evidence="2" type="ORF">UX19_C0002G0044</name>
</gene>
<feature type="transmembrane region" description="Helical" evidence="1">
    <location>
        <begin position="113"/>
        <end position="130"/>
    </location>
</feature>
<proteinExistence type="predicted"/>
<comment type="caution">
    <text evidence="2">The sequence shown here is derived from an EMBL/GenBank/DDBJ whole genome shotgun (WGS) entry which is preliminary data.</text>
</comment>
<dbReference type="PANTHER" id="PTHR36832">
    <property type="entry name" value="SLR1174 PROTEIN-RELATED"/>
    <property type="match status" value="1"/>
</dbReference>
<evidence type="ECO:0000313" key="3">
    <source>
        <dbReference type="Proteomes" id="UP000034653"/>
    </source>
</evidence>
<feature type="transmembrane region" description="Helical" evidence="1">
    <location>
        <begin position="142"/>
        <end position="170"/>
    </location>
</feature>
<feature type="transmembrane region" description="Helical" evidence="1">
    <location>
        <begin position="176"/>
        <end position="194"/>
    </location>
</feature>
<name>A0A0G1MVX9_9BACT</name>
<evidence type="ECO:0000256" key="1">
    <source>
        <dbReference type="SAM" id="Phobius"/>
    </source>
</evidence>
<dbReference type="Proteomes" id="UP000034653">
    <property type="component" value="Unassembled WGS sequence"/>
</dbReference>
<accession>A0A0G1MVX9</accession>
<keyword evidence="1" id="KW-0472">Membrane</keyword>
<feature type="transmembrane region" description="Helical" evidence="1">
    <location>
        <begin position="230"/>
        <end position="250"/>
    </location>
</feature>
<sequence>MRKYLSIFRISFAQEFAYRANFIMWRIRNVMQIFLVFFLWDAVFTDPNRLVFGYDRSKILTYVFSLLLIKSIVLSTRTIDVAGEIARGELTNYLLKPINYFRYWFTRDLSTKLLNLLFAIFETSILVVLLRPPLFLQNDPYILGLFLISLALAVVLYFLILLIFSLFPFWYPEQGWGALFILFIFTEFAGGGLFPLDILPQALQKGLYLTPFPYLLFMPLQIYLGKLGVLGAFKALTVSAAWVGLLTVMLRKLWSLGLKAYRAEGR</sequence>
<dbReference type="InterPro" id="IPR010390">
    <property type="entry name" value="ABC-2_transporter-like"/>
</dbReference>
<protein>
    <recommendedName>
        <fullName evidence="4">ABC transporter permease protein</fullName>
    </recommendedName>
</protein>
<dbReference type="Pfam" id="PF06182">
    <property type="entry name" value="ABC2_membrane_6"/>
    <property type="match status" value="1"/>
</dbReference>
<dbReference type="PANTHER" id="PTHR36832:SF1">
    <property type="entry name" value="SLR1174 PROTEIN"/>
    <property type="match status" value="1"/>
</dbReference>
<dbReference type="AlphaFoldDB" id="A0A0G1MVX9"/>
<keyword evidence="1" id="KW-0812">Transmembrane</keyword>
<organism evidence="2 3">
    <name type="scientific">Candidatus Woesebacteria bacterium GW2011_GWA1_45_8</name>
    <dbReference type="NCBI Taxonomy" id="1618559"/>
    <lineage>
        <taxon>Bacteria</taxon>
        <taxon>Candidatus Woeseibacteriota</taxon>
    </lineage>
</organism>